<gene>
    <name evidence="1" type="ORF">JR316_004473</name>
</gene>
<evidence type="ECO:0000313" key="1">
    <source>
        <dbReference type="EMBL" id="KAG5170089.1"/>
    </source>
</evidence>
<dbReference type="PANTHER" id="PTHR31285:SF0">
    <property type="entry name" value="NICOTINAMIDE MONONUCLEOTIDE ADENYLYLTRANSFERASE"/>
    <property type="match status" value="1"/>
</dbReference>
<comment type="caution">
    <text evidence="1">The sequence shown here is derived from an EMBL/GenBank/DDBJ whole genome shotgun (WGS) entry which is preliminary data.</text>
</comment>
<name>A0A8H8CMI0_PSICU</name>
<dbReference type="OrthoDB" id="5591297at2759"/>
<dbReference type="GO" id="GO:0005737">
    <property type="term" value="C:cytoplasm"/>
    <property type="evidence" value="ECO:0007669"/>
    <property type="project" value="TreeGrafter"/>
</dbReference>
<sequence>MQVEDFDHEVAGSSQAEAMMATVRRTAPQLLQRLQQGLSTLELVSIPHSTWPLPRTKVLRQYDAKHPLRISILDSSFNPPTLAHLALANSRRSQGTNTNNGNGETPSYDAKLLLLSVKNADKTLKPGDATYEQRLEMMTLLASSVTRDAEQPSTRPTPLQDANVAIAIIDEPTFVGKSDALLAFLQHRFASIPPPTPTPEGIELTFLVGHDTLERLFSRRYYSSEEAMMASLRKFLSPAPEGDNSRIVSARRDIASQSLGEDTMSLAKEFIDSGKIATIDLGDEISKYSSTTVRRSLGSLGWGHDSLWRKLVTGDVADYIVAQHLYEVQS</sequence>
<organism evidence="1">
    <name type="scientific">Psilocybe cubensis</name>
    <name type="common">Psychedelic mushroom</name>
    <name type="synonym">Stropharia cubensis</name>
    <dbReference type="NCBI Taxonomy" id="181762"/>
    <lineage>
        <taxon>Eukaryota</taxon>
        <taxon>Fungi</taxon>
        <taxon>Dikarya</taxon>
        <taxon>Basidiomycota</taxon>
        <taxon>Agaricomycotina</taxon>
        <taxon>Agaricomycetes</taxon>
        <taxon>Agaricomycetidae</taxon>
        <taxon>Agaricales</taxon>
        <taxon>Agaricineae</taxon>
        <taxon>Strophariaceae</taxon>
        <taxon>Psilocybe</taxon>
    </lineage>
</organism>
<dbReference type="GO" id="GO:0000309">
    <property type="term" value="F:nicotinamide-nucleotide adenylyltransferase activity"/>
    <property type="evidence" value="ECO:0007669"/>
    <property type="project" value="TreeGrafter"/>
</dbReference>
<dbReference type="Gene3D" id="3.40.50.620">
    <property type="entry name" value="HUPs"/>
    <property type="match status" value="1"/>
</dbReference>
<dbReference type="EMBL" id="JAFIQS010000004">
    <property type="protein sequence ID" value="KAG5170089.1"/>
    <property type="molecule type" value="Genomic_DNA"/>
</dbReference>
<dbReference type="SUPFAM" id="SSF52374">
    <property type="entry name" value="Nucleotidylyl transferase"/>
    <property type="match status" value="1"/>
</dbReference>
<reference evidence="1" key="1">
    <citation type="submission" date="2021-02" db="EMBL/GenBank/DDBJ databases">
        <title>Psilocybe cubensis genome.</title>
        <authorList>
            <person name="Mckernan K.J."/>
            <person name="Crawford S."/>
            <person name="Trippe A."/>
            <person name="Kane L.T."/>
            <person name="Mclaughlin S."/>
        </authorList>
    </citation>
    <scope>NUCLEOTIDE SEQUENCE [LARGE SCALE GENOMIC DNA]</scope>
    <source>
        <strain evidence="1">MGC-MH-2018</strain>
    </source>
</reference>
<dbReference type="InterPro" id="IPR014729">
    <property type="entry name" value="Rossmann-like_a/b/a_fold"/>
</dbReference>
<protein>
    <recommendedName>
        <fullName evidence="2">Nicotinamide-nucleotide adenylyltransferase</fullName>
    </recommendedName>
</protein>
<dbReference type="GO" id="GO:0005634">
    <property type="term" value="C:nucleus"/>
    <property type="evidence" value="ECO:0007669"/>
    <property type="project" value="TreeGrafter"/>
</dbReference>
<dbReference type="GO" id="GO:0016887">
    <property type="term" value="F:ATP hydrolysis activity"/>
    <property type="evidence" value="ECO:0007669"/>
    <property type="project" value="TreeGrafter"/>
</dbReference>
<proteinExistence type="predicted"/>
<accession>A0A8H8CMI0</accession>
<evidence type="ECO:0008006" key="2">
    <source>
        <dbReference type="Google" id="ProtNLM"/>
    </source>
</evidence>
<dbReference type="PANTHER" id="PTHR31285">
    <property type="entry name" value="NICOTINAMIDE MONONUCLEOTIDE ADENYLYLTRANSFERASE"/>
    <property type="match status" value="1"/>
</dbReference>
<dbReference type="AlphaFoldDB" id="A0A8H8CMI0"/>